<dbReference type="EMBL" id="MGAT01000025">
    <property type="protein sequence ID" value="OGK52345.1"/>
    <property type="molecule type" value="Genomic_DNA"/>
</dbReference>
<proteinExistence type="predicted"/>
<dbReference type="GO" id="GO:0016757">
    <property type="term" value="F:glycosyltransferase activity"/>
    <property type="evidence" value="ECO:0007669"/>
    <property type="project" value="InterPro"/>
</dbReference>
<evidence type="ECO:0000313" key="4">
    <source>
        <dbReference type="Proteomes" id="UP000178857"/>
    </source>
</evidence>
<dbReference type="STRING" id="1802069.A2970_00930"/>
<organism evidence="3 4">
    <name type="scientific">Candidatus Roizmanbacteria bacterium RIFCSPLOWO2_01_FULL_44_13</name>
    <dbReference type="NCBI Taxonomy" id="1802069"/>
    <lineage>
        <taxon>Bacteria</taxon>
        <taxon>Candidatus Roizmaniibacteriota</taxon>
    </lineage>
</organism>
<feature type="domain" description="Glycosyl transferase family 1" evidence="2">
    <location>
        <begin position="185"/>
        <end position="325"/>
    </location>
</feature>
<reference evidence="3 4" key="1">
    <citation type="journal article" date="2016" name="Nat. Commun.">
        <title>Thousands of microbial genomes shed light on interconnected biogeochemical processes in an aquifer system.</title>
        <authorList>
            <person name="Anantharaman K."/>
            <person name="Brown C.T."/>
            <person name="Hug L.A."/>
            <person name="Sharon I."/>
            <person name="Castelle C.J."/>
            <person name="Probst A.J."/>
            <person name="Thomas B.C."/>
            <person name="Singh A."/>
            <person name="Wilkins M.J."/>
            <person name="Karaoz U."/>
            <person name="Brodie E.L."/>
            <person name="Williams K.H."/>
            <person name="Hubbard S.S."/>
            <person name="Banfield J.F."/>
        </authorList>
    </citation>
    <scope>NUCLEOTIDE SEQUENCE [LARGE SCALE GENOMIC DNA]</scope>
</reference>
<dbReference type="AlphaFoldDB" id="A0A1F7J9U1"/>
<dbReference type="CDD" id="cd03809">
    <property type="entry name" value="GT4_MtfB-like"/>
    <property type="match status" value="1"/>
</dbReference>
<dbReference type="Proteomes" id="UP000178857">
    <property type="component" value="Unassembled WGS sequence"/>
</dbReference>
<dbReference type="Pfam" id="PF00534">
    <property type="entry name" value="Glycos_transf_1"/>
    <property type="match status" value="1"/>
</dbReference>
<keyword evidence="1" id="KW-0808">Transferase</keyword>
<name>A0A1F7J9U1_9BACT</name>
<protein>
    <recommendedName>
        <fullName evidence="2">Glycosyl transferase family 1 domain-containing protein</fullName>
    </recommendedName>
</protein>
<dbReference type="PANTHER" id="PTHR46401">
    <property type="entry name" value="GLYCOSYLTRANSFERASE WBBK-RELATED"/>
    <property type="match status" value="1"/>
</dbReference>
<accession>A0A1F7J9U1</accession>
<dbReference type="SUPFAM" id="SSF53756">
    <property type="entry name" value="UDP-Glycosyltransferase/glycogen phosphorylase"/>
    <property type="match status" value="1"/>
</dbReference>
<dbReference type="GO" id="GO:0009103">
    <property type="term" value="P:lipopolysaccharide biosynthetic process"/>
    <property type="evidence" value="ECO:0007669"/>
    <property type="project" value="TreeGrafter"/>
</dbReference>
<dbReference type="Gene3D" id="3.40.50.2000">
    <property type="entry name" value="Glycogen Phosphorylase B"/>
    <property type="match status" value="2"/>
</dbReference>
<dbReference type="PANTHER" id="PTHR46401:SF2">
    <property type="entry name" value="GLYCOSYLTRANSFERASE WBBK-RELATED"/>
    <property type="match status" value="1"/>
</dbReference>
<gene>
    <name evidence="3" type="ORF">A2970_00930</name>
</gene>
<comment type="caution">
    <text evidence="3">The sequence shown here is derived from an EMBL/GenBank/DDBJ whole genome shotgun (WGS) entry which is preliminary data.</text>
</comment>
<evidence type="ECO:0000256" key="1">
    <source>
        <dbReference type="ARBA" id="ARBA00022679"/>
    </source>
</evidence>
<sequence>MKKIGIDARLLRQTGVGTYLENLLHYLDRQKISDISFYVYLMSEDFDKTVFKNKKIIKRKADFRWHTIGEQLGFLWALYQDKLDLMHFTYFSYPFFYMRKFMATVHDVTLLNFKSGKASSKSELLYQIKYFFFKILFENQIRKAAKIITPTRTVKKQLVEIFGREIKKKTLPIYEGVDYRVLKEKENKKLEGKFEDFFIYVGNFYPHKNVERLIAAFSKLKKPSSLILMGPDDYFTKRLEPLVASKKNVHLIKNSPTSDLIFFYKNARALIHPSFSEGFGLPLVEAAHFGCPIIASNIPVFKELFGGSYISFNPYDVSDIARAIKVSFAKKTKPDYSQIMKKFSFQKMTRKTRNIYIELTK</sequence>
<dbReference type="InterPro" id="IPR001296">
    <property type="entry name" value="Glyco_trans_1"/>
</dbReference>
<evidence type="ECO:0000313" key="3">
    <source>
        <dbReference type="EMBL" id="OGK52345.1"/>
    </source>
</evidence>
<evidence type="ECO:0000259" key="2">
    <source>
        <dbReference type="Pfam" id="PF00534"/>
    </source>
</evidence>